<dbReference type="Proteomes" id="UP000298021">
    <property type="component" value="Unassembled WGS sequence"/>
</dbReference>
<dbReference type="OrthoDB" id="2310168at2"/>
<evidence type="ECO:0008006" key="4">
    <source>
        <dbReference type="Google" id="ProtNLM"/>
    </source>
</evidence>
<dbReference type="RefSeq" id="WP_135374463.1">
    <property type="nucleotide sequence ID" value="NZ_RKLY01000041.1"/>
</dbReference>
<reference evidence="2 3" key="1">
    <citation type="submission" date="2018-10" db="EMBL/GenBank/DDBJ databases">
        <title>Lactobacillus sp. R7 and Lactobacillus sp. R19 isolated from fermented mustard green product of Taiwan.</title>
        <authorList>
            <person name="Lin S.-T."/>
        </authorList>
    </citation>
    <scope>NUCLEOTIDE SEQUENCE [LARGE SCALE GENOMIC DNA]</scope>
    <source>
        <strain evidence="2 3">BCRC 81127</strain>
    </source>
</reference>
<keyword evidence="1" id="KW-0472">Membrane</keyword>
<dbReference type="InterPro" id="IPR016977">
    <property type="entry name" value="ComGF"/>
</dbReference>
<keyword evidence="3" id="KW-1185">Reference proteome</keyword>
<name>A0A4Z0JGH5_9LACO</name>
<sequence length="157" mass="18006">MFIKSKNNRSGFVLYEAIVALLVAILTLGVLQQALQLMKTIQNTTFNDQLRWHITQDKIQKTLDDAYEIREVGKNKIVYTEKELREGYHHGFVFEVYQSGFENYMLRKTTATVGGHEPILTGQKEINIEKISNLVIITTVNKAGEKSEMILTLNDKK</sequence>
<dbReference type="AlphaFoldDB" id="A0A4Z0JGH5"/>
<protein>
    <recommendedName>
        <fullName evidence="4">Competence protein ComGF</fullName>
    </recommendedName>
</protein>
<dbReference type="Pfam" id="PF15980">
    <property type="entry name" value="ComGF"/>
    <property type="match status" value="1"/>
</dbReference>
<organism evidence="2 3">
    <name type="scientific">Companilactobacillus suantsaicola</name>
    <dbReference type="NCBI Taxonomy" id="2487723"/>
    <lineage>
        <taxon>Bacteria</taxon>
        <taxon>Bacillati</taxon>
        <taxon>Bacillota</taxon>
        <taxon>Bacilli</taxon>
        <taxon>Lactobacillales</taxon>
        <taxon>Lactobacillaceae</taxon>
        <taxon>Companilactobacillus</taxon>
    </lineage>
</organism>
<evidence type="ECO:0000256" key="1">
    <source>
        <dbReference type="SAM" id="Phobius"/>
    </source>
</evidence>
<evidence type="ECO:0000313" key="2">
    <source>
        <dbReference type="EMBL" id="TGD21293.1"/>
    </source>
</evidence>
<feature type="transmembrane region" description="Helical" evidence="1">
    <location>
        <begin position="12"/>
        <end position="31"/>
    </location>
</feature>
<evidence type="ECO:0000313" key="3">
    <source>
        <dbReference type="Proteomes" id="UP000298021"/>
    </source>
</evidence>
<proteinExistence type="predicted"/>
<keyword evidence="1" id="KW-0812">Transmembrane</keyword>
<keyword evidence="1" id="KW-1133">Transmembrane helix</keyword>
<gene>
    <name evidence="2" type="ORF">EGT49_11515</name>
</gene>
<comment type="caution">
    <text evidence="2">The sequence shown here is derived from an EMBL/GenBank/DDBJ whole genome shotgun (WGS) entry which is preliminary data.</text>
</comment>
<accession>A0A4Z0JGH5</accession>
<dbReference type="EMBL" id="RKLY01000041">
    <property type="protein sequence ID" value="TGD21293.1"/>
    <property type="molecule type" value="Genomic_DNA"/>
</dbReference>